<gene>
    <name evidence="1" type="ORF">G8770_19385</name>
</gene>
<dbReference type="CDD" id="cd05373">
    <property type="entry name" value="SDR_c10"/>
    <property type="match status" value="1"/>
</dbReference>
<dbReference type="Pfam" id="PF00106">
    <property type="entry name" value="adh_short"/>
    <property type="match status" value="1"/>
</dbReference>
<dbReference type="PRINTS" id="PR00081">
    <property type="entry name" value="GDHRDH"/>
</dbReference>
<accession>A0A9E5MNV7</accession>
<dbReference type="InterPro" id="IPR002347">
    <property type="entry name" value="SDR_fam"/>
</dbReference>
<dbReference type="EMBL" id="JAAONZ010000019">
    <property type="protein sequence ID" value="NHO67715.1"/>
    <property type="molecule type" value="Genomic_DNA"/>
</dbReference>
<dbReference type="PANTHER" id="PTHR43431:SF7">
    <property type="entry name" value="OXIDOREDUCTASE, SHORT CHAIN DEHYDROGENASE_REDUCTASE FAMILY (AFU_ORTHOLOGUE AFUA_5G14000)"/>
    <property type="match status" value="1"/>
</dbReference>
<sequence length="250" mass="27419">MPNASNTPIAKPKIALVIGAGDAIGSAIARKFAEQGLIVCAARRHGDKLQPLIDELKGNHCQAHAFSCDARKEDQVRDLFQQIETAIGEIDVVVFNIGANVPMGILETDSQKFFKIWEMACFAGFLSGREAARYMVPRQRGTILFTGATASVRGAAGFAAFASAKHGLRALAQSMARELGPQNIHVAHVVIDAAVDTAWIMDNVPQAQALKKQDGIVRPDDLADNYVHLYRQPRNAWTFELDVRPWQETW</sequence>
<protein>
    <submittedName>
        <fullName evidence="1">SDR family oxidoreductase</fullName>
    </submittedName>
</protein>
<proteinExistence type="predicted"/>
<comment type="caution">
    <text evidence="1">The sequence shown here is derived from an EMBL/GenBank/DDBJ whole genome shotgun (WGS) entry which is preliminary data.</text>
</comment>
<name>A0A9E5MNV7_9GAMM</name>
<dbReference type="PANTHER" id="PTHR43431">
    <property type="entry name" value="OXIDOREDUCTASE, SHORT CHAIN DEHYDROGENASE/REDUCTASE FAMILY (AFU_ORTHOLOGUE AFUA_5G14000)"/>
    <property type="match status" value="1"/>
</dbReference>
<keyword evidence="2" id="KW-1185">Reference proteome</keyword>
<dbReference type="SUPFAM" id="SSF51735">
    <property type="entry name" value="NAD(P)-binding Rossmann-fold domains"/>
    <property type="match status" value="1"/>
</dbReference>
<reference evidence="1" key="1">
    <citation type="submission" date="2020-03" db="EMBL/GenBank/DDBJ databases">
        <authorList>
            <person name="Guo F."/>
        </authorList>
    </citation>
    <scope>NUCLEOTIDE SEQUENCE</scope>
    <source>
        <strain evidence="1">JCM 30134</strain>
    </source>
</reference>
<dbReference type="Gene3D" id="3.40.50.720">
    <property type="entry name" value="NAD(P)-binding Rossmann-like Domain"/>
    <property type="match status" value="1"/>
</dbReference>
<evidence type="ECO:0000313" key="1">
    <source>
        <dbReference type="EMBL" id="NHO67715.1"/>
    </source>
</evidence>
<dbReference type="AlphaFoldDB" id="A0A9E5MNV7"/>
<dbReference type="InterPro" id="IPR036291">
    <property type="entry name" value="NAD(P)-bd_dom_sf"/>
</dbReference>
<organism evidence="1 2">
    <name type="scientific">Pseudomaricurvus hydrocarbonicus</name>
    <dbReference type="NCBI Taxonomy" id="1470433"/>
    <lineage>
        <taxon>Bacteria</taxon>
        <taxon>Pseudomonadati</taxon>
        <taxon>Pseudomonadota</taxon>
        <taxon>Gammaproteobacteria</taxon>
        <taxon>Cellvibrionales</taxon>
        <taxon>Cellvibrionaceae</taxon>
        <taxon>Pseudomaricurvus</taxon>
    </lineage>
</organism>
<dbReference type="RefSeq" id="WP_167190960.1">
    <property type="nucleotide sequence ID" value="NZ_JAAONZ010000019.1"/>
</dbReference>
<evidence type="ECO:0000313" key="2">
    <source>
        <dbReference type="Proteomes" id="UP000787472"/>
    </source>
</evidence>
<dbReference type="Proteomes" id="UP000787472">
    <property type="component" value="Unassembled WGS sequence"/>
</dbReference>